<dbReference type="OrthoDB" id="9799092at2"/>
<organism evidence="1 2">
    <name type="scientific">Nonomuraea solani</name>
    <dbReference type="NCBI Taxonomy" id="1144553"/>
    <lineage>
        <taxon>Bacteria</taxon>
        <taxon>Bacillati</taxon>
        <taxon>Actinomycetota</taxon>
        <taxon>Actinomycetes</taxon>
        <taxon>Streptosporangiales</taxon>
        <taxon>Streptosporangiaceae</taxon>
        <taxon>Nonomuraea</taxon>
    </lineage>
</organism>
<name>A0A1H6ET01_9ACTN</name>
<gene>
    <name evidence="1" type="ORF">SAMN05444920_115115</name>
</gene>
<dbReference type="Pfam" id="PF04229">
    <property type="entry name" value="GrpB"/>
    <property type="match status" value="1"/>
</dbReference>
<dbReference type="PANTHER" id="PTHR34822">
    <property type="entry name" value="GRPB DOMAIN PROTEIN (AFU_ORTHOLOGUE AFUA_1G01530)"/>
    <property type="match status" value="1"/>
</dbReference>
<dbReference type="PANTHER" id="PTHR34822:SF1">
    <property type="entry name" value="GRPB FAMILY PROTEIN"/>
    <property type="match status" value="1"/>
</dbReference>
<sequence length="177" mass="19748">MIVIADYDDAWPGLFARLGAELRALLGDEADRIDHIGSTSIPGLAAKPIIDVQISVPSLDHPGFVAALTEAGFVYRSGNPELTKRYFRERPGARRTHIHVRGTGSFSEQFALLFRDHLRLHPADAREYEQVKRRLAVKHAHDRQAYVEEKSGIVWDIIRRADGWAQATGWSPGPSDA</sequence>
<keyword evidence="1" id="KW-0808">Transferase</keyword>
<dbReference type="SUPFAM" id="SSF81301">
    <property type="entry name" value="Nucleotidyltransferase"/>
    <property type="match status" value="1"/>
</dbReference>
<keyword evidence="2" id="KW-1185">Reference proteome</keyword>
<dbReference type="EMBL" id="FNVT01000015">
    <property type="protein sequence ID" value="SEH00136.1"/>
    <property type="molecule type" value="Genomic_DNA"/>
</dbReference>
<dbReference type="InterPro" id="IPR007344">
    <property type="entry name" value="GrpB/CoaE"/>
</dbReference>
<dbReference type="RefSeq" id="WP_103961306.1">
    <property type="nucleotide sequence ID" value="NZ_FNVT01000015.1"/>
</dbReference>
<dbReference type="Proteomes" id="UP000236732">
    <property type="component" value="Unassembled WGS sequence"/>
</dbReference>
<dbReference type="AlphaFoldDB" id="A0A1H6ET01"/>
<protein>
    <submittedName>
        <fullName evidence="1">GrpB domain, predicted nucleotidyltransferase, UPF0157 family</fullName>
    </submittedName>
</protein>
<reference evidence="1 2" key="1">
    <citation type="submission" date="2016-10" db="EMBL/GenBank/DDBJ databases">
        <authorList>
            <person name="de Groot N.N."/>
        </authorList>
    </citation>
    <scope>NUCLEOTIDE SEQUENCE [LARGE SCALE GENOMIC DNA]</scope>
    <source>
        <strain evidence="1 2">CGMCC 4.7037</strain>
    </source>
</reference>
<dbReference type="GO" id="GO:0016740">
    <property type="term" value="F:transferase activity"/>
    <property type="evidence" value="ECO:0007669"/>
    <property type="project" value="UniProtKB-KW"/>
</dbReference>
<proteinExistence type="predicted"/>
<accession>A0A1H6ET01</accession>
<dbReference type="InterPro" id="IPR043519">
    <property type="entry name" value="NT_sf"/>
</dbReference>
<dbReference type="Gene3D" id="3.30.460.10">
    <property type="entry name" value="Beta Polymerase, domain 2"/>
    <property type="match status" value="1"/>
</dbReference>
<evidence type="ECO:0000313" key="2">
    <source>
        <dbReference type="Proteomes" id="UP000236732"/>
    </source>
</evidence>
<evidence type="ECO:0000313" key="1">
    <source>
        <dbReference type="EMBL" id="SEH00136.1"/>
    </source>
</evidence>